<dbReference type="SUPFAM" id="SSF51730">
    <property type="entry name" value="FAD-linked oxidoreductase"/>
    <property type="match status" value="1"/>
</dbReference>
<dbReference type="PANTHER" id="PTHR13914">
    <property type="entry name" value="PROLINE OXIDASE"/>
    <property type="match status" value="1"/>
</dbReference>
<comment type="cofactor">
    <cofactor evidence="1 8">
        <name>FAD</name>
        <dbReference type="ChEBI" id="CHEBI:57692"/>
    </cofactor>
</comment>
<feature type="domain" description="Proline dehydrogenase" evidence="9">
    <location>
        <begin position="8"/>
        <end position="92"/>
    </location>
</feature>
<comment type="catalytic activity">
    <reaction evidence="8">
        <text>L-proline + a quinone = (S)-1-pyrroline-5-carboxylate + a quinol + H(+)</text>
        <dbReference type="Rhea" id="RHEA:23784"/>
        <dbReference type="ChEBI" id="CHEBI:15378"/>
        <dbReference type="ChEBI" id="CHEBI:17388"/>
        <dbReference type="ChEBI" id="CHEBI:24646"/>
        <dbReference type="ChEBI" id="CHEBI:60039"/>
        <dbReference type="ChEBI" id="CHEBI:132124"/>
        <dbReference type="EC" id="1.5.5.2"/>
    </reaction>
</comment>
<comment type="catalytic activity">
    <reaction evidence="7">
        <text>trans-4-hydroxy-L-proline + a quinone = (3R,5S)-1-pyrroline-3-hydroxy-5-carboxylate + a quinol + H(+)</text>
        <dbReference type="Rhea" id="RHEA:52512"/>
        <dbReference type="ChEBI" id="CHEBI:15378"/>
        <dbReference type="ChEBI" id="CHEBI:24646"/>
        <dbReference type="ChEBI" id="CHEBI:58375"/>
        <dbReference type="ChEBI" id="CHEBI:62612"/>
        <dbReference type="ChEBI" id="CHEBI:132124"/>
        <dbReference type="EC" id="1.5.5.3"/>
    </reaction>
</comment>
<evidence type="ECO:0000256" key="3">
    <source>
        <dbReference type="ARBA" id="ARBA00022630"/>
    </source>
</evidence>
<evidence type="ECO:0000256" key="6">
    <source>
        <dbReference type="ARBA" id="ARBA00023062"/>
    </source>
</evidence>
<dbReference type="Proteomes" id="UP001148838">
    <property type="component" value="Unassembled WGS sequence"/>
</dbReference>
<evidence type="ECO:0000256" key="7">
    <source>
        <dbReference type="ARBA" id="ARBA00048242"/>
    </source>
</evidence>
<keyword evidence="4 8" id="KW-0274">FAD</keyword>
<evidence type="ECO:0000256" key="4">
    <source>
        <dbReference type="ARBA" id="ARBA00022827"/>
    </source>
</evidence>
<comment type="caution">
    <text evidence="10">The sequence shown here is derived from an EMBL/GenBank/DDBJ whole genome shotgun (WGS) entry which is preliminary data.</text>
</comment>
<keyword evidence="5 8" id="KW-0560">Oxidoreductase</keyword>
<proteinExistence type="inferred from homology"/>
<evidence type="ECO:0000256" key="2">
    <source>
        <dbReference type="ARBA" id="ARBA00005869"/>
    </source>
</evidence>
<gene>
    <name evidence="10" type="ORF">ANN_07067</name>
</gene>
<comment type="function">
    <text evidence="8">Converts proline to delta-1-pyrroline-5-carboxylate.</text>
</comment>
<accession>A0ABQ8TGM6</accession>
<sequence length="118" mass="13513">MHAKKTGPDRCLIIMATHNEETVRHATSRLLELELDPRAGHVVFAQIYGMAEQISMPLARAGYIVYKSVPMGALNQVLPYLARRAAENRSVLHGARKERQLLQQELNWRIRSRLKINK</sequence>
<dbReference type="InterPro" id="IPR015659">
    <property type="entry name" value="Proline_oxidase"/>
</dbReference>
<comment type="similarity">
    <text evidence="2 8">Belongs to the proline oxidase family.</text>
</comment>
<evidence type="ECO:0000313" key="11">
    <source>
        <dbReference type="Proteomes" id="UP001148838"/>
    </source>
</evidence>
<dbReference type="PANTHER" id="PTHR13914:SF29">
    <property type="entry name" value="HYDROXYPROLINE DEHYDROGENASE"/>
    <property type="match status" value="1"/>
</dbReference>
<protein>
    <recommendedName>
        <fullName evidence="8">Proline dehydrogenase</fullName>
        <ecNumber evidence="8">1.5.5.2</ecNumber>
    </recommendedName>
</protein>
<keyword evidence="11" id="KW-1185">Reference proteome</keyword>
<dbReference type="Pfam" id="PF01619">
    <property type="entry name" value="Pro_dh"/>
    <property type="match status" value="1"/>
</dbReference>
<dbReference type="InterPro" id="IPR029041">
    <property type="entry name" value="FAD-linked_oxidoreductase-like"/>
</dbReference>
<keyword evidence="6 8" id="KW-0642">Proline metabolism</keyword>
<evidence type="ECO:0000256" key="5">
    <source>
        <dbReference type="ARBA" id="ARBA00023002"/>
    </source>
</evidence>
<evidence type="ECO:0000256" key="8">
    <source>
        <dbReference type="RuleBase" id="RU364054"/>
    </source>
</evidence>
<organism evidence="10 11">
    <name type="scientific">Periplaneta americana</name>
    <name type="common">American cockroach</name>
    <name type="synonym">Blatta americana</name>
    <dbReference type="NCBI Taxonomy" id="6978"/>
    <lineage>
        <taxon>Eukaryota</taxon>
        <taxon>Metazoa</taxon>
        <taxon>Ecdysozoa</taxon>
        <taxon>Arthropoda</taxon>
        <taxon>Hexapoda</taxon>
        <taxon>Insecta</taxon>
        <taxon>Pterygota</taxon>
        <taxon>Neoptera</taxon>
        <taxon>Polyneoptera</taxon>
        <taxon>Dictyoptera</taxon>
        <taxon>Blattodea</taxon>
        <taxon>Blattoidea</taxon>
        <taxon>Blattidae</taxon>
        <taxon>Blattinae</taxon>
        <taxon>Periplaneta</taxon>
    </lineage>
</organism>
<dbReference type="Gene3D" id="3.20.20.220">
    <property type="match status" value="1"/>
</dbReference>
<dbReference type="EMBL" id="JAJSOF020000011">
    <property type="protein sequence ID" value="KAJ4445266.1"/>
    <property type="molecule type" value="Genomic_DNA"/>
</dbReference>
<reference evidence="10 11" key="1">
    <citation type="journal article" date="2022" name="Allergy">
        <title>Genome assembly and annotation of Periplaneta americana reveal a comprehensive cockroach allergen profile.</title>
        <authorList>
            <person name="Wang L."/>
            <person name="Xiong Q."/>
            <person name="Saelim N."/>
            <person name="Wang L."/>
            <person name="Nong W."/>
            <person name="Wan A.T."/>
            <person name="Shi M."/>
            <person name="Liu X."/>
            <person name="Cao Q."/>
            <person name="Hui J.H.L."/>
            <person name="Sookrung N."/>
            <person name="Leung T.F."/>
            <person name="Tungtrongchitr A."/>
            <person name="Tsui S.K.W."/>
        </authorList>
    </citation>
    <scope>NUCLEOTIDE SEQUENCE [LARGE SCALE GENOMIC DNA]</scope>
    <source>
        <strain evidence="10">PWHHKU_190912</strain>
    </source>
</reference>
<evidence type="ECO:0000256" key="1">
    <source>
        <dbReference type="ARBA" id="ARBA00001974"/>
    </source>
</evidence>
<dbReference type="InterPro" id="IPR002872">
    <property type="entry name" value="Proline_DH_dom"/>
</dbReference>
<name>A0ABQ8TGM6_PERAM</name>
<evidence type="ECO:0000313" key="10">
    <source>
        <dbReference type="EMBL" id="KAJ4445266.1"/>
    </source>
</evidence>
<dbReference type="EC" id="1.5.5.2" evidence="8"/>
<keyword evidence="3 8" id="KW-0285">Flavoprotein</keyword>
<evidence type="ECO:0000259" key="9">
    <source>
        <dbReference type="Pfam" id="PF01619"/>
    </source>
</evidence>